<dbReference type="InterPro" id="IPR000834">
    <property type="entry name" value="Peptidase_M14"/>
</dbReference>
<evidence type="ECO:0000256" key="3">
    <source>
        <dbReference type="ARBA" id="ARBA00022670"/>
    </source>
</evidence>
<dbReference type="GO" id="GO:0005615">
    <property type="term" value="C:extracellular space"/>
    <property type="evidence" value="ECO:0007669"/>
    <property type="project" value="TreeGrafter"/>
</dbReference>
<evidence type="ECO:0000256" key="5">
    <source>
        <dbReference type="ARBA" id="ARBA00022833"/>
    </source>
</evidence>
<evidence type="ECO:0000256" key="4">
    <source>
        <dbReference type="ARBA" id="ARBA00022801"/>
    </source>
</evidence>
<comment type="cofactor">
    <cofactor evidence="1">
        <name>Zn(2+)</name>
        <dbReference type="ChEBI" id="CHEBI:29105"/>
    </cofactor>
</comment>
<feature type="domain" description="Peptidase M14" evidence="8">
    <location>
        <begin position="14"/>
        <end position="305"/>
    </location>
</feature>
<evidence type="ECO:0000256" key="2">
    <source>
        <dbReference type="ARBA" id="ARBA00005988"/>
    </source>
</evidence>
<dbReference type="EMBL" id="JWHR01000117">
    <property type="protein sequence ID" value="KHS56232.1"/>
    <property type="molecule type" value="Genomic_DNA"/>
</dbReference>
<dbReference type="RefSeq" id="WP_039680693.1">
    <property type="nucleotide sequence ID" value="NZ_JAWGXO010000010.1"/>
</dbReference>
<dbReference type="Proteomes" id="UP000031189">
    <property type="component" value="Unassembled WGS sequence"/>
</dbReference>
<comment type="caution">
    <text evidence="9">The sequence shown here is derived from an EMBL/GenBank/DDBJ whole genome shotgun (WGS) entry which is preliminary data.</text>
</comment>
<dbReference type="STRING" id="1577792.QX51_14905"/>
<dbReference type="PANTHER" id="PTHR11705">
    <property type="entry name" value="PROTEASE FAMILY M14 CARBOXYPEPTIDASE A,B"/>
    <property type="match status" value="1"/>
</dbReference>
<dbReference type="GO" id="GO:0006508">
    <property type="term" value="P:proteolysis"/>
    <property type="evidence" value="ECO:0007669"/>
    <property type="project" value="UniProtKB-KW"/>
</dbReference>
<evidence type="ECO:0000256" key="7">
    <source>
        <dbReference type="PROSITE-ProRule" id="PRU01379"/>
    </source>
</evidence>
<evidence type="ECO:0000313" key="9">
    <source>
        <dbReference type="EMBL" id="KHS56232.1"/>
    </source>
</evidence>
<dbReference type="PRINTS" id="PR00765">
    <property type="entry name" value="CRBOXYPTASEA"/>
</dbReference>
<accession>A0A0B3W1V7</accession>
<dbReference type="SMART" id="SM00631">
    <property type="entry name" value="Zn_pept"/>
    <property type="match status" value="1"/>
</dbReference>
<keyword evidence="4" id="KW-0378">Hydrolase</keyword>
<evidence type="ECO:0000256" key="1">
    <source>
        <dbReference type="ARBA" id="ARBA00001947"/>
    </source>
</evidence>
<keyword evidence="5" id="KW-0862">Zinc</keyword>
<dbReference type="PANTHER" id="PTHR11705:SF143">
    <property type="entry name" value="SLL0236 PROTEIN"/>
    <property type="match status" value="1"/>
</dbReference>
<evidence type="ECO:0000313" key="10">
    <source>
        <dbReference type="Proteomes" id="UP000031189"/>
    </source>
</evidence>
<evidence type="ECO:0000259" key="8">
    <source>
        <dbReference type="PROSITE" id="PS52035"/>
    </source>
</evidence>
<comment type="similarity">
    <text evidence="2 7">Belongs to the peptidase M14 family.</text>
</comment>
<dbReference type="GO" id="GO:0004181">
    <property type="term" value="F:metallocarboxypeptidase activity"/>
    <property type="evidence" value="ECO:0007669"/>
    <property type="project" value="InterPro"/>
</dbReference>
<name>A0A0B3W1V7_9FIRM</name>
<organism evidence="9 10">
    <name type="scientific">Terrisporobacter othiniensis</name>
    <dbReference type="NCBI Taxonomy" id="1577792"/>
    <lineage>
        <taxon>Bacteria</taxon>
        <taxon>Bacillati</taxon>
        <taxon>Bacillota</taxon>
        <taxon>Clostridia</taxon>
        <taxon>Peptostreptococcales</taxon>
        <taxon>Peptostreptococcaceae</taxon>
        <taxon>Terrisporobacter</taxon>
    </lineage>
</organism>
<dbReference type="Pfam" id="PF00246">
    <property type="entry name" value="Peptidase_M14"/>
    <property type="match status" value="1"/>
</dbReference>
<reference evidence="9 10" key="1">
    <citation type="submission" date="2014-12" db="EMBL/GenBank/DDBJ databases">
        <title>Draft genome sequence of Terrisporobacter sp. 08-306576, isolated from the blood culture of a bacteremia patient.</title>
        <authorList>
            <person name="Lund L.C."/>
            <person name="Sydenham T.V."/>
            <person name="Hogh S.V."/>
            <person name="Skov M.N."/>
            <person name="Kemp M."/>
            <person name="Justesen U.S."/>
        </authorList>
    </citation>
    <scope>NUCLEOTIDE SEQUENCE [LARGE SCALE GENOMIC DNA]</scope>
    <source>
        <strain evidence="9 10">08-306576</strain>
    </source>
</reference>
<keyword evidence="6" id="KW-0482">Metalloprotease</keyword>
<evidence type="ECO:0000256" key="6">
    <source>
        <dbReference type="ARBA" id="ARBA00023049"/>
    </source>
</evidence>
<dbReference type="AlphaFoldDB" id="A0A0B3W1V7"/>
<dbReference type="SUPFAM" id="SSF53187">
    <property type="entry name" value="Zn-dependent exopeptidases"/>
    <property type="match status" value="1"/>
</dbReference>
<dbReference type="OrthoDB" id="9811296at2"/>
<dbReference type="Gene3D" id="3.40.630.10">
    <property type="entry name" value="Zn peptidases"/>
    <property type="match status" value="1"/>
</dbReference>
<keyword evidence="10" id="KW-1185">Reference proteome</keyword>
<sequence length="310" mass="36175">MINRCVNSYINLYQSRHFSKNINKAIYNLCKHNKELLSLDKIGKSVQGTPILSITMGEGRTKILIQGTHHAREAITTILILDQVNYLLKLYKMDKSINYMSIHKLLKYVTFVFVPLVNPDGADLVLNGGKFISPKYKYEPYLKEELFPRWKANIRGVDLNRNYPTKYPDDDSVTSPQYQLYKGPYYFSEPETYALKCLTEKYLFDGTISYHSSGEVIFYQYNQLDMQRDLEIASEISKETGYELEEENPPVTGSGYKDWFIENYEKPALTIEISSYVGEQKVPVENYREIFERNKNVPIVFAQEVFYRVI</sequence>
<feature type="active site" description="Proton donor/acceptor" evidence="7">
    <location>
        <position position="272"/>
    </location>
</feature>
<gene>
    <name evidence="9" type="ORF">QX51_14905</name>
</gene>
<dbReference type="PROSITE" id="PS52035">
    <property type="entry name" value="PEPTIDASE_M14"/>
    <property type="match status" value="1"/>
</dbReference>
<keyword evidence="3" id="KW-0645">Protease</keyword>
<proteinExistence type="inferred from homology"/>
<protein>
    <recommendedName>
        <fullName evidence="8">Peptidase M14 domain-containing protein</fullName>
    </recommendedName>
</protein>
<dbReference type="GO" id="GO:0008270">
    <property type="term" value="F:zinc ion binding"/>
    <property type="evidence" value="ECO:0007669"/>
    <property type="project" value="InterPro"/>
</dbReference>